<proteinExistence type="predicted"/>
<dbReference type="Gene3D" id="1.10.8.60">
    <property type="match status" value="1"/>
</dbReference>
<evidence type="ECO:0000256" key="1">
    <source>
        <dbReference type="ARBA" id="ARBA00022741"/>
    </source>
</evidence>
<keyword evidence="4" id="KW-0804">Transcription</keyword>
<dbReference type="RefSeq" id="WP_122013815.1">
    <property type="nucleotide sequence ID" value="NZ_CP033169.1"/>
</dbReference>
<dbReference type="GO" id="GO:0043565">
    <property type="term" value="F:sequence-specific DNA binding"/>
    <property type="evidence" value="ECO:0007669"/>
    <property type="project" value="InterPro"/>
</dbReference>
<dbReference type="InterPro" id="IPR003593">
    <property type="entry name" value="AAA+_ATPase"/>
</dbReference>
<dbReference type="Gene3D" id="3.40.50.300">
    <property type="entry name" value="P-loop containing nucleotide triphosphate hydrolases"/>
    <property type="match status" value="1"/>
</dbReference>
<dbReference type="InterPro" id="IPR002197">
    <property type="entry name" value="HTH_Fis"/>
</dbReference>
<dbReference type="Proteomes" id="UP000280960">
    <property type="component" value="Chromosome"/>
</dbReference>
<accession>A0A3G2R1I2</accession>
<name>A0A3G2R1I2_9FIRM</name>
<feature type="domain" description="Sigma-54 factor interaction" evidence="5">
    <location>
        <begin position="127"/>
        <end position="355"/>
    </location>
</feature>
<dbReference type="SMART" id="SM00382">
    <property type="entry name" value="AAA"/>
    <property type="match status" value="1"/>
</dbReference>
<dbReference type="GO" id="GO:0006355">
    <property type="term" value="P:regulation of DNA-templated transcription"/>
    <property type="evidence" value="ECO:0007669"/>
    <property type="project" value="InterPro"/>
</dbReference>
<dbReference type="InterPro" id="IPR027417">
    <property type="entry name" value="P-loop_NTPase"/>
</dbReference>
<dbReference type="PROSITE" id="PS00675">
    <property type="entry name" value="SIGMA54_INTERACT_1"/>
    <property type="match status" value="1"/>
</dbReference>
<dbReference type="AlphaFoldDB" id="A0A3G2R1I2"/>
<dbReference type="SUPFAM" id="SSF46689">
    <property type="entry name" value="Homeodomain-like"/>
    <property type="match status" value="1"/>
</dbReference>
<protein>
    <submittedName>
        <fullName evidence="6">PAS domain S-box protein</fullName>
    </submittedName>
</protein>
<sequence length="445" mass="50310">MRIFNPAQEKLDGCRACDVLGKHVTEVYKLDWQSSLLLKVLKEGRPILNYHQTYNTMAGKVVDIICSVFPIYQNGEVAGSVAITRDFTNFRNMAERLLDMQESLAMRSLQPARKIEEDKGIKSFRQMVGNNRRLKEAVRLGEGASKTDSPVLICGETGVGKELFARCIHEQGKRAKGPFLAINCAAIPESLLEGILFGTEKGAFTGAVSRKGLLEQAYGGTLLLDEINSMPLALQAKLLRVLEEKKVRRLGGSEEHEIDVRIISSCNVEPMEAIVARQLRDDLFYRLAVVYIYIPPLRERMDDLESLTRHFIEVMNIQFGKNVKGLSPEVKQAFFRYDWPGNIRQLKNCIEGAMNAVAVDESLLLSHHIPEYLRMFPQQNKYPSAPKPEYSVGQNIFAKIEEMDKQKIIEALKQTNANITRAAALLGMSRQNLQYRLKKYGIERS</sequence>
<gene>
    <name evidence="6" type="ORF">D2962_00750</name>
</gene>
<dbReference type="PANTHER" id="PTHR32071">
    <property type="entry name" value="TRANSCRIPTIONAL REGULATORY PROTEIN"/>
    <property type="match status" value="1"/>
</dbReference>
<keyword evidence="7" id="KW-1185">Reference proteome</keyword>
<reference evidence="6 7" key="1">
    <citation type="submission" date="2018-10" db="EMBL/GenBank/DDBJ databases">
        <authorList>
            <person name="Zhang X."/>
        </authorList>
    </citation>
    <scope>NUCLEOTIDE SEQUENCE [LARGE SCALE GENOMIC DNA]</scope>
    <source>
        <strain evidence="6 7">SK-G1</strain>
    </source>
</reference>
<dbReference type="InterPro" id="IPR058031">
    <property type="entry name" value="AAA_lid_NorR"/>
</dbReference>
<evidence type="ECO:0000313" key="7">
    <source>
        <dbReference type="Proteomes" id="UP000280960"/>
    </source>
</evidence>
<dbReference type="PRINTS" id="PR01590">
    <property type="entry name" value="HTHFIS"/>
</dbReference>
<dbReference type="InterPro" id="IPR035965">
    <property type="entry name" value="PAS-like_dom_sf"/>
</dbReference>
<dbReference type="Gene3D" id="3.30.450.20">
    <property type="entry name" value="PAS domain"/>
    <property type="match status" value="1"/>
</dbReference>
<dbReference type="Gene3D" id="1.10.10.60">
    <property type="entry name" value="Homeodomain-like"/>
    <property type="match status" value="1"/>
</dbReference>
<dbReference type="CDD" id="cd00009">
    <property type="entry name" value="AAA"/>
    <property type="match status" value="1"/>
</dbReference>
<evidence type="ECO:0000313" key="6">
    <source>
        <dbReference type="EMBL" id="AYO29326.1"/>
    </source>
</evidence>
<dbReference type="PROSITE" id="PS50045">
    <property type="entry name" value="SIGMA54_INTERACT_4"/>
    <property type="match status" value="1"/>
</dbReference>
<dbReference type="InterPro" id="IPR000014">
    <property type="entry name" value="PAS"/>
</dbReference>
<dbReference type="FunFam" id="3.40.50.300:FF:000006">
    <property type="entry name" value="DNA-binding transcriptional regulator NtrC"/>
    <property type="match status" value="1"/>
</dbReference>
<dbReference type="Pfam" id="PF25601">
    <property type="entry name" value="AAA_lid_14"/>
    <property type="match status" value="1"/>
</dbReference>
<dbReference type="KEGG" id="bacg:D2962_00750"/>
<dbReference type="Pfam" id="PF00158">
    <property type="entry name" value="Sigma54_activat"/>
    <property type="match status" value="1"/>
</dbReference>
<evidence type="ECO:0000259" key="5">
    <source>
        <dbReference type="PROSITE" id="PS50045"/>
    </source>
</evidence>
<dbReference type="EMBL" id="CP033169">
    <property type="protein sequence ID" value="AYO29326.1"/>
    <property type="molecule type" value="Genomic_DNA"/>
</dbReference>
<evidence type="ECO:0000256" key="2">
    <source>
        <dbReference type="ARBA" id="ARBA00022840"/>
    </source>
</evidence>
<evidence type="ECO:0000256" key="3">
    <source>
        <dbReference type="ARBA" id="ARBA00023015"/>
    </source>
</evidence>
<dbReference type="InterPro" id="IPR002078">
    <property type="entry name" value="Sigma_54_int"/>
</dbReference>
<keyword evidence="3" id="KW-0805">Transcription regulation</keyword>
<dbReference type="SUPFAM" id="SSF55785">
    <property type="entry name" value="PYP-like sensor domain (PAS domain)"/>
    <property type="match status" value="1"/>
</dbReference>
<dbReference type="SUPFAM" id="SSF52540">
    <property type="entry name" value="P-loop containing nucleoside triphosphate hydrolases"/>
    <property type="match status" value="1"/>
</dbReference>
<keyword evidence="2" id="KW-0067">ATP-binding</keyword>
<keyword evidence="1" id="KW-0547">Nucleotide-binding</keyword>
<dbReference type="NCBIfam" id="TIGR00229">
    <property type="entry name" value="sensory_box"/>
    <property type="match status" value="1"/>
</dbReference>
<dbReference type="InterPro" id="IPR009057">
    <property type="entry name" value="Homeodomain-like_sf"/>
</dbReference>
<organism evidence="6 7">
    <name type="scientific">Biomaibacter acetigenes</name>
    <dbReference type="NCBI Taxonomy" id="2316383"/>
    <lineage>
        <taxon>Bacteria</taxon>
        <taxon>Bacillati</taxon>
        <taxon>Bacillota</taxon>
        <taxon>Clostridia</taxon>
        <taxon>Thermosediminibacterales</taxon>
        <taxon>Tepidanaerobacteraceae</taxon>
        <taxon>Biomaibacter</taxon>
    </lineage>
</organism>
<dbReference type="InterPro" id="IPR025662">
    <property type="entry name" value="Sigma_54_int_dom_ATP-bd_1"/>
</dbReference>
<dbReference type="PROSITE" id="PS00688">
    <property type="entry name" value="SIGMA54_INTERACT_3"/>
    <property type="match status" value="1"/>
</dbReference>
<dbReference type="InterPro" id="IPR025944">
    <property type="entry name" value="Sigma_54_int_dom_CS"/>
</dbReference>
<evidence type="ECO:0000256" key="4">
    <source>
        <dbReference type="ARBA" id="ARBA00023163"/>
    </source>
</evidence>
<dbReference type="GO" id="GO:0005524">
    <property type="term" value="F:ATP binding"/>
    <property type="evidence" value="ECO:0007669"/>
    <property type="project" value="UniProtKB-KW"/>
</dbReference>
<dbReference type="Pfam" id="PF02954">
    <property type="entry name" value="HTH_8"/>
    <property type="match status" value="1"/>
</dbReference>
<dbReference type="PANTHER" id="PTHR32071:SF74">
    <property type="entry name" value="TRANSCRIPTIONAL ACTIVATOR ROCR"/>
    <property type="match status" value="1"/>
</dbReference>